<reference evidence="2" key="1">
    <citation type="submission" date="2015-07" db="EMBL/GenBank/DDBJ databases">
        <title>MeaNS - Measles Nucleotide Surveillance Program.</title>
        <authorList>
            <person name="Tran T."/>
            <person name="Druce J."/>
        </authorList>
    </citation>
    <scope>NUCLEOTIDE SEQUENCE</scope>
    <source>
        <strain evidence="2">UCB-OBI-ISO-001</strain>
        <tissue evidence="2">Gonad</tissue>
    </source>
</reference>
<dbReference type="STRING" id="37653.A0A0L8GIP1"/>
<evidence type="ECO:0000256" key="1">
    <source>
        <dbReference type="SAM" id="SignalP"/>
    </source>
</evidence>
<keyword evidence="1" id="KW-0732">Signal</keyword>
<organism evidence="2">
    <name type="scientific">Octopus bimaculoides</name>
    <name type="common">California two-spotted octopus</name>
    <dbReference type="NCBI Taxonomy" id="37653"/>
    <lineage>
        <taxon>Eukaryota</taxon>
        <taxon>Metazoa</taxon>
        <taxon>Spiralia</taxon>
        <taxon>Lophotrochozoa</taxon>
        <taxon>Mollusca</taxon>
        <taxon>Cephalopoda</taxon>
        <taxon>Coleoidea</taxon>
        <taxon>Octopodiformes</taxon>
        <taxon>Octopoda</taxon>
        <taxon>Incirrata</taxon>
        <taxon>Octopodidae</taxon>
        <taxon>Octopus</taxon>
    </lineage>
</organism>
<dbReference type="EMBL" id="KQ421658">
    <property type="protein sequence ID" value="KOF76876.1"/>
    <property type="molecule type" value="Genomic_DNA"/>
</dbReference>
<dbReference type="OrthoDB" id="31183at2759"/>
<sequence>MAVSSLCDVCNIFLLLRLTGETEANQLDSLSWQRVIVVLEILQNKKKLREPQILLPICFKLLSR</sequence>
<gene>
    <name evidence="2" type="ORF">OCBIM_22032792mg</name>
</gene>
<proteinExistence type="predicted"/>
<dbReference type="AlphaFoldDB" id="A0A0L8GIP1"/>
<name>A0A0L8GIP1_OCTBM</name>
<accession>A0A0L8GIP1</accession>
<protein>
    <submittedName>
        <fullName evidence="2">Uncharacterized protein</fullName>
    </submittedName>
</protein>
<feature type="chain" id="PRO_5005582991" evidence="1">
    <location>
        <begin position="25"/>
        <end position="64"/>
    </location>
</feature>
<feature type="signal peptide" evidence="1">
    <location>
        <begin position="1"/>
        <end position="24"/>
    </location>
</feature>
<evidence type="ECO:0000313" key="2">
    <source>
        <dbReference type="EMBL" id="KOF76876.1"/>
    </source>
</evidence>